<dbReference type="InterPro" id="IPR011055">
    <property type="entry name" value="Dup_hybrid_motif"/>
</dbReference>
<dbReference type="RefSeq" id="WP_090177957.1">
    <property type="nucleotide sequence ID" value="NZ_LT629705.1"/>
</dbReference>
<dbReference type="Gene3D" id="1.10.530.10">
    <property type="match status" value="1"/>
</dbReference>
<dbReference type="OrthoDB" id="1491023at2"/>
<dbReference type="AlphaFoldDB" id="A0A1H0E1U8"/>
<dbReference type="Gene3D" id="2.70.70.10">
    <property type="entry name" value="Glucose Permease (Domain IIA)"/>
    <property type="match status" value="1"/>
</dbReference>
<keyword evidence="1" id="KW-0808">Transferase</keyword>
<reference evidence="1 2" key="1">
    <citation type="submission" date="2016-10" db="EMBL/GenBank/DDBJ databases">
        <authorList>
            <person name="de Groot N.N."/>
        </authorList>
    </citation>
    <scope>NUCLEOTIDE SEQUENCE [LARGE SCALE GENOMIC DNA]</scope>
    <source>
        <strain evidence="1 2">CECT 7543</strain>
    </source>
</reference>
<dbReference type="InterPro" id="IPR023346">
    <property type="entry name" value="Lysozyme-like_dom_sf"/>
</dbReference>
<evidence type="ECO:0000313" key="2">
    <source>
        <dbReference type="Proteomes" id="UP000198827"/>
    </source>
</evidence>
<proteinExistence type="predicted"/>
<protein>
    <submittedName>
        <fullName evidence="1">Hydroxyethylthiazole kinase</fullName>
    </submittedName>
</protein>
<gene>
    <name evidence="1" type="ORF">SAMN04489798_1110</name>
</gene>
<keyword evidence="1" id="KW-0418">Kinase</keyword>
<name>A0A1H0E1U8_9PSED</name>
<dbReference type="EMBL" id="LT629705">
    <property type="protein sequence ID" value="SDN76380.1"/>
    <property type="molecule type" value="Genomic_DNA"/>
</dbReference>
<dbReference type="SUPFAM" id="SSF53955">
    <property type="entry name" value="Lysozyme-like"/>
    <property type="match status" value="1"/>
</dbReference>
<accession>A0A1H0E1U8</accession>
<sequence>MIISPPFIPAPVAGETDEAFLARAMVGGVPGDGGYPLSFDLNWHGGMHLTAPKEGQSALPVRAISDGILAYFRKPTPESTDPNHPLRYRDKWTDDGCVVIRHETEIGEGAKAKVVFYSIYMHLSKINLVDPQKDKAVYRKDSIGDAGSIYGEKGKIHFEIVTDDSQIENLVGRKERDLKFQASEGRKDSFWGDTYFFVPSEVHIYEKPPQNIVSPQNNFPIVYRCPAMPAGPAPIEEAGSQASPTTDSNLVQGYEWALASELQNGIFVRMSYANGECKLTSFTLSGFELGAINEKPEYEYKLCKIAEETFPQSPSAGLELLRFGRVLGTDRLQPADAAHWRQIKFPGKVGEDSKAGWVNLNAPTITKFSDADFPHWQGWQLIDDDKDMDSHCQSPFIREFLSLDASKVVSDNTDAVGIATSPAYSGLTQEQRMQLSERYVSERTVSKAKLESLEVQSRIKRLICKFPSEWCKSDFDTRYGWLLKVAENGPMPQDVYNKLKSHQQALGFWEEAALEGIESKHWHFSPKEFIAIFRKCGWLKAEEMTQCFPRSLLHLRATQFHATTTTWASAFDKVKNWALSFNIATRRYGISANKLRILHFLAHVVPETGNLKFVKEINGEEKNYSPYYGRGLIQLTHLDNYKLYGKFRRFSGTGVPQKYSGLGWDPDVLIALDNNGHHNYQNCADSACFYVAKRNKMLSHLDAGAEQSNAITASKDVNGYVDIEKLNGLDARLQSVLYLKTILTDFVKTSDSLSLTFDWRRNSAQEPVLDNNGNVVMVGTPPKVKKKFYRTTHTIDASLEHQKP</sequence>
<dbReference type="Proteomes" id="UP000198827">
    <property type="component" value="Chromosome I"/>
</dbReference>
<evidence type="ECO:0000313" key="1">
    <source>
        <dbReference type="EMBL" id="SDN76380.1"/>
    </source>
</evidence>
<dbReference type="GO" id="GO:0016301">
    <property type="term" value="F:kinase activity"/>
    <property type="evidence" value="ECO:0007669"/>
    <property type="project" value="UniProtKB-KW"/>
</dbReference>
<organism evidence="1 2">
    <name type="scientific">Pseudomonas arsenicoxydans</name>
    <dbReference type="NCBI Taxonomy" id="702115"/>
    <lineage>
        <taxon>Bacteria</taxon>
        <taxon>Pseudomonadati</taxon>
        <taxon>Pseudomonadota</taxon>
        <taxon>Gammaproteobacteria</taxon>
        <taxon>Pseudomonadales</taxon>
        <taxon>Pseudomonadaceae</taxon>
        <taxon>Pseudomonas</taxon>
    </lineage>
</organism>
<dbReference type="CDD" id="cd12797">
    <property type="entry name" value="M23_peptidase"/>
    <property type="match status" value="1"/>
</dbReference>